<organism evidence="3">
    <name type="scientific">Lygus hesperus</name>
    <name type="common">Western plant bug</name>
    <dbReference type="NCBI Taxonomy" id="30085"/>
    <lineage>
        <taxon>Eukaryota</taxon>
        <taxon>Metazoa</taxon>
        <taxon>Ecdysozoa</taxon>
        <taxon>Arthropoda</taxon>
        <taxon>Hexapoda</taxon>
        <taxon>Insecta</taxon>
        <taxon>Pterygota</taxon>
        <taxon>Neoptera</taxon>
        <taxon>Paraneoptera</taxon>
        <taxon>Hemiptera</taxon>
        <taxon>Heteroptera</taxon>
        <taxon>Panheteroptera</taxon>
        <taxon>Cimicomorpha</taxon>
        <taxon>Miridae</taxon>
        <taxon>Mirini</taxon>
        <taxon>Lygus</taxon>
    </lineage>
</organism>
<proteinExistence type="predicted"/>
<evidence type="ECO:0000256" key="1">
    <source>
        <dbReference type="SAM" id="MobiDB-lite"/>
    </source>
</evidence>
<feature type="region of interest" description="Disordered" evidence="1">
    <location>
        <begin position="1"/>
        <end position="50"/>
    </location>
</feature>
<feature type="domain" description="SERRATE/Ars2 N-terminal" evidence="2">
    <location>
        <begin position="108"/>
        <end position="150"/>
    </location>
</feature>
<evidence type="ECO:0000313" key="3">
    <source>
        <dbReference type="EMBL" id="JAQ15803.1"/>
    </source>
</evidence>
<name>A0A146M7S6_LYGHE</name>
<reference evidence="3" key="1">
    <citation type="journal article" date="2016" name="Gigascience">
        <title>De novo construction of an expanded transcriptome assembly for the western tarnished plant bug, Lygus hesperus.</title>
        <authorList>
            <person name="Tassone E.E."/>
            <person name="Geib S.M."/>
            <person name="Hall B."/>
            <person name="Fabrick J.A."/>
            <person name="Brent C.S."/>
            <person name="Hull J.J."/>
        </authorList>
    </citation>
    <scope>NUCLEOTIDE SEQUENCE</scope>
</reference>
<dbReference type="PANTHER" id="PTHR13165">
    <property type="entry name" value="ARSENITE-RESISTANCE PROTEIN 2"/>
    <property type="match status" value="1"/>
</dbReference>
<dbReference type="PANTHER" id="PTHR13165:SF0">
    <property type="entry name" value="SERRATE RNA EFFECTOR MOLECULE HOMOLOG"/>
    <property type="match status" value="1"/>
</dbReference>
<dbReference type="AlphaFoldDB" id="A0A146M7S6"/>
<sequence length="193" mass="23024">MADSDDEYDKKRRDKFQGERTESYRDRRKDDDWGRGGIRSDYRDRYSYQNDVPPAKRIRYENDDVRNMRFQPPFNVWGSEPSFGGGGGFGGNARSSDLDTQPPIMTFKSFLQTQDDNITDEEAISKYAEYKLEFRRQQLNEFFVAHKEEECTNLYRLFHDRRKIVHNKTSLENVYLSLWSHIFGILFQNILLF</sequence>
<dbReference type="GO" id="GO:0016604">
    <property type="term" value="C:nuclear body"/>
    <property type="evidence" value="ECO:0007669"/>
    <property type="project" value="TreeGrafter"/>
</dbReference>
<dbReference type="InterPro" id="IPR039727">
    <property type="entry name" value="SE/Ars2"/>
</dbReference>
<dbReference type="GO" id="GO:0031053">
    <property type="term" value="P:primary miRNA processing"/>
    <property type="evidence" value="ECO:0007669"/>
    <property type="project" value="TreeGrafter"/>
</dbReference>
<dbReference type="EMBL" id="GDHC01002826">
    <property type="protein sequence ID" value="JAQ15803.1"/>
    <property type="molecule type" value="Transcribed_RNA"/>
</dbReference>
<accession>A0A146M7S6</accession>
<protein>
    <submittedName>
        <fullName evidence="3">Serrate RNA effector molecule</fullName>
    </submittedName>
</protein>
<gene>
    <name evidence="3" type="primary">Ars2_0</name>
    <name evidence="3" type="ORF">g.54610</name>
</gene>
<dbReference type="Pfam" id="PF12066">
    <property type="entry name" value="SERRATE_Ars2_N"/>
    <property type="match status" value="1"/>
</dbReference>
<dbReference type="InterPro" id="IPR021933">
    <property type="entry name" value="SERRATE/Ars2_N"/>
</dbReference>
<evidence type="ECO:0000259" key="2">
    <source>
        <dbReference type="Pfam" id="PF12066"/>
    </source>
</evidence>
<feature type="compositionally biased region" description="Basic and acidic residues" evidence="1">
    <location>
        <begin position="8"/>
        <end position="46"/>
    </location>
</feature>